<evidence type="ECO:0000256" key="1">
    <source>
        <dbReference type="SAM" id="Phobius"/>
    </source>
</evidence>
<keyword evidence="3" id="KW-1185">Reference proteome</keyword>
<feature type="transmembrane region" description="Helical" evidence="1">
    <location>
        <begin position="74"/>
        <end position="93"/>
    </location>
</feature>
<proteinExistence type="predicted"/>
<keyword evidence="1" id="KW-0472">Membrane</keyword>
<organism evidence="2 3">
    <name type="scientific">Corynebacterium pseudopelargi</name>
    <dbReference type="NCBI Taxonomy" id="2080757"/>
    <lineage>
        <taxon>Bacteria</taxon>
        <taxon>Bacillati</taxon>
        <taxon>Actinomycetota</taxon>
        <taxon>Actinomycetes</taxon>
        <taxon>Mycobacteriales</taxon>
        <taxon>Corynebacteriaceae</taxon>
        <taxon>Corynebacterium</taxon>
    </lineage>
</organism>
<dbReference type="Proteomes" id="UP000271426">
    <property type="component" value="Chromosome"/>
</dbReference>
<keyword evidence="1" id="KW-0812">Transmembrane</keyword>
<feature type="transmembrane region" description="Helical" evidence="1">
    <location>
        <begin position="442"/>
        <end position="468"/>
    </location>
</feature>
<dbReference type="AlphaFoldDB" id="A0A3G6IWU6"/>
<dbReference type="KEGG" id="cpso:CPPEL_01385"/>
<evidence type="ECO:0000313" key="2">
    <source>
        <dbReference type="EMBL" id="AZA08424.1"/>
    </source>
</evidence>
<name>A0A3G6IWU6_9CORY</name>
<dbReference type="RefSeq" id="WP_123959441.1">
    <property type="nucleotide sequence ID" value="NZ_CP033898.1"/>
</dbReference>
<feature type="transmembrane region" description="Helical" evidence="1">
    <location>
        <begin position="247"/>
        <end position="268"/>
    </location>
</feature>
<sequence>MEDHSTLRTKLPATSFSPVAAVDQDTEDHWLDRISAHRRQRRNRWQQLWYDSVKYPKAWAQKLWRYLTTTPGKMTSVVVLLTVAMVVAGVTMAQTAAQRRAELDTLVNNTEPVSYLAHTLYSDLSLANTLATVNFVNSAESSDGRRQQYNQALQDAAAAVASTAGGMNDSEGRPMELVGTISQKLPVYAGLVETARANARQGNPVAVAYMSEASTLMREQILPAASELYTLTGETVTEEQHHASRPLLIPLAGLGLTLLALVLAQLWLARTTRRRLNAGFLAATVLLGVVTTWSAAASIVTWQAGVRGHEQAIAPMEALTDARIKAQQALSSETLALVRRQSLQNSEQSFDAALRHVDSALEDFSYSPLAKDNEASIDQAREATVQWSREHARIAEAISTGDFDSAWNATNERDQSFEQLDQALASIISDTRSATRSFIERGIVASSLLSLGVLIMTGLAIIAVWVGIRPRLQEYL</sequence>
<reference evidence="2 3" key="1">
    <citation type="submission" date="2018-11" db="EMBL/GenBank/DDBJ databases">
        <authorList>
            <person name="Kleinhagauer T."/>
            <person name="Glaeser S.P."/>
            <person name="Spergser J."/>
            <person name="Ruckert C."/>
            <person name="Kaempfer P."/>
            <person name="Busse H.-J."/>
        </authorList>
    </citation>
    <scope>NUCLEOTIDE SEQUENCE [LARGE SCALE GENOMIC DNA]</scope>
    <source>
        <strain evidence="2 3">812CH</strain>
    </source>
</reference>
<feature type="transmembrane region" description="Helical" evidence="1">
    <location>
        <begin position="280"/>
        <end position="302"/>
    </location>
</feature>
<protein>
    <submittedName>
        <fullName evidence="2">Four helix bundle sensory module for signal transduction</fullName>
    </submittedName>
</protein>
<accession>A0A3G6IWU6</accession>
<gene>
    <name evidence="2" type="ORF">CPPEL_01385</name>
</gene>
<dbReference type="EMBL" id="CP033898">
    <property type="protein sequence ID" value="AZA08424.1"/>
    <property type="molecule type" value="Genomic_DNA"/>
</dbReference>
<dbReference type="OrthoDB" id="3218196at2"/>
<evidence type="ECO:0000313" key="3">
    <source>
        <dbReference type="Proteomes" id="UP000271426"/>
    </source>
</evidence>
<keyword evidence="1" id="KW-1133">Transmembrane helix</keyword>